<feature type="region of interest" description="Disordered" evidence="1">
    <location>
        <begin position="1"/>
        <end position="135"/>
    </location>
</feature>
<dbReference type="GO" id="GO:0003964">
    <property type="term" value="F:RNA-directed DNA polymerase activity"/>
    <property type="evidence" value="ECO:0007669"/>
    <property type="project" value="UniProtKB-KW"/>
</dbReference>
<proteinExistence type="predicted"/>
<feature type="compositionally biased region" description="Basic residues" evidence="1">
    <location>
        <begin position="612"/>
        <end position="622"/>
    </location>
</feature>
<keyword evidence="3" id="KW-0548">Nucleotidyltransferase</keyword>
<evidence type="ECO:0000313" key="3">
    <source>
        <dbReference type="EMBL" id="GEU68482.1"/>
    </source>
</evidence>
<gene>
    <name evidence="3" type="ORF">Tci_040460</name>
</gene>
<evidence type="ECO:0000259" key="2">
    <source>
        <dbReference type="Pfam" id="PF03732"/>
    </source>
</evidence>
<sequence length="622" mass="70061">MSDSKHSTVTYTHMSSDDGSLDEPPPPDFVPEPVYPEFMPHEDDVLPAKEQPLSAAISPTTDSPGYITEFDLEEDPEEEDDEDPEEDPTDYPADRDDDDDDEEEESSRDDVDDEDEDEEENEEEEEHLALAESIPPLAHRTIARMFIRAQTPIPFSSEAKVDRLLFIPTLPPSPLTPLSSPLSRIPSPPIPVPPLPTSPTDAGAPLGYRASMIRLKAESPSTSHPLPLPLPIVLPYTRASMVMMSDTAPSTNILAPRSWILPSGTTRSWTPPLLLIPLPTSSPPLLLPSTECRADVLEVTLPPRKSTLDTEIRRDPDREIGYEITDICEDPNKITEELPATNVAELGQRMTDFVTTIRKDIDEIYVRLDDAQDDILVMSGQLNLLRRDKRFHARTARLMKSEARASCEAWVQSMDASDMARPEKMAPTKRTTRAPPATTTTTKPVTNAKLKALINQGVADALAARDTNRSQNGNDSHNSRMVSQDFAHGMPWNTLMKMMTDKYCPRNEIKKLEMEIWELKVKGNDLISYTQRFQELALLCGRMFPEESDKIEKYVIGLPDMIHGSVMVSKPKTMPDAFEFTTKLMDKKIRTFAERQTGNKRKQDDNQQQQNKRQKHWQGLHC</sequence>
<accession>A0A6L2M786</accession>
<feature type="domain" description="Retrotransposon gag" evidence="2">
    <location>
        <begin position="489"/>
        <end position="559"/>
    </location>
</feature>
<comment type="caution">
    <text evidence="3">The sequence shown here is derived from an EMBL/GenBank/DDBJ whole genome shotgun (WGS) entry which is preliminary data.</text>
</comment>
<dbReference type="Pfam" id="PF03732">
    <property type="entry name" value="Retrotrans_gag"/>
    <property type="match status" value="1"/>
</dbReference>
<feature type="region of interest" description="Disordered" evidence="1">
    <location>
        <begin position="418"/>
        <end position="442"/>
    </location>
</feature>
<name>A0A6L2M786_TANCI</name>
<protein>
    <submittedName>
        <fullName evidence="3">Reverse transcriptase domain-containing protein</fullName>
    </submittedName>
</protein>
<organism evidence="3">
    <name type="scientific">Tanacetum cinerariifolium</name>
    <name type="common">Dalmatian daisy</name>
    <name type="synonym">Chrysanthemum cinerariifolium</name>
    <dbReference type="NCBI Taxonomy" id="118510"/>
    <lineage>
        <taxon>Eukaryota</taxon>
        <taxon>Viridiplantae</taxon>
        <taxon>Streptophyta</taxon>
        <taxon>Embryophyta</taxon>
        <taxon>Tracheophyta</taxon>
        <taxon>Spermatophyta</taxon>
        <taxon>Magnoliopsida</taxon>
        <taxon>eudicotyledons</taxon>
        <taxon>Gunneridae</taxon>
        <taxon>Pentapetalae</taxon>
        <taxon>asterids</taxon>
        <taxon>campanulids</taxon>
        <taxon>Asterales</taxon>
        <taxon>Asteraceae</taxon>
        <taxon>Asteroideae</taxon>
        <taxon>Anthemideae</taxon>
        <taxon>Anthemidinae</taxon>
        <taxon>Tanacetum</taxon>
    </lineage>
</organism>
<evidence type="ECO:0000256" key="1">
    <source>
        <dbReference type="SAM" id="MobiDB-lite"/>
    </source>
</evidence>
<feature type="region of interest" description="Disordered" evidence="1">
    <location>
        <begin position="593"/>
        <end position="622"/>
    </location>
</feature>
<dbReference type="InterPro" id="IPR005162">
    <property type="entry name" value="Retrotrans_gag_dom"/>
</dbReference>
<dbReference type="AlphaFoldDB" id="A0A6L2M786"/>
<feature type="compositionally biased region" description="Pro residues" evidence="1">
    <location>
        <begin position="23"/>
        <end position="34"/>
    </location>
</feature>
<feature type="compositionally biased region" description="Acidic residues" evidence="1">
    <location>
        <begin position="70"/>
        <end position="126"/>
    </location>
</feature>
<feature type="compositionally biased region" description="Low complexity" evidence="1">
    <location>
        <begin position="433"/>
        <end position="442"/>
    </location>
</feature>
<feature type="compositionally biased region" description="Polar residues" evidence="1">
    <location>
        <begin position="7"/>
        <end position="18"/>
    </location>
</feature>
<keyword evidence="3" id="KW-0808">Transferase</keyword>
<dbReference type="EMBL" id="BKCJ010005758">
    <property type="protein sequence ID" value="GEU68482.1"/>
    <property type="molecule type" value="Genomic_DNA"/>
</dbReference>
<reference evidence="3" key="1">
    <citation type="journal article" date="2019" name="Sci. Rep.">
        <title>Draft genome of Tanacetum cinerariifolium, the natural source of mosquito coil.</title>
        <authorList>
            <person name="Yamashiro T."/>
            <person name="Shiraishi A."/>
            <person name="Satake H."/>
            <person name="Nakayama K."/>
        </authorList>
    </citation>
    <scope>NUCLEOTIDE SEQUENCE</scope>
</reference>
<keyword evidence="3" id="KW-0695">RNA-directed DNA polymerase</keyword>